<dbReference type="Proteomes" id="UP000069850">
    <property type="component" value="Chromosome 1"/>
</dbReference>
<evidence type="ECO:0000256" key="1">
    <source>
        <dbReference type="SAM" id="MobiDB-lite"/>
    </source>
</evidence>
<dbReference type="InterPro" id="IPR007555">
    <property type="entry name" value="DUF499"/>
</dbReference>
<dbReference type="Pfam" id="PF04465">
    <property type="entry name" value="DUF499"/>
    <property type="match status" value="1"/>
</dbReference>
<dbReference type="RefSeq" id="WP_062262810.1">
    <property type="nucleotide sequence ID" value="NZ_LT158599.1"/>
</dbReference>
<dbReference type="KEGG" id="mema:MMAB1_1220"/>
<dbReference type="AlphaFoldDB" id="A0A0X3BKC8"/>
<evidence type="ECO:0000313" key="3">
    <source>
        <dbReference type="Proteomes" id="UP000069850"/>
    </source>
</evidence>
<sequence>MALKPWYKVITPREDLREGRPTDASEFAVHLDKVRTGQAPPDYQDPRRFFERTYLTETLRSFAAEVVARLSGKRVETNAVFNLTTQFGGGKTHALTLVYHLARCGQKAVGWPGVMEIAGQAGVPAIPQAATAIFVGTEFDSLTGRGGNDGTPLRRTPWGEIAWQLGGERAFAIVRKHDEKMVAPAGDVIQAFLPKDTPCLILIDELINYTSRSRELKTGLADQMYTFIHSLSEVARSSDSVVLAISIPASELEMTPADVGDYQRLEKLLERVGKAYIMSAKSETAEIIRRRLFEWTDLPHDAKNTIAEYADWIRENRTLVPSWFPVDHAYEVFEATYPFHPMVISVFERKWQTLPAFQQTRGVLKLMALWVSHLYQKSFRRGMKDPLITLGSAPLDEPLFRAALLKQVGEGRFEGVITTDICGNSDSHAQRLDEESGEPIRSLGLHRAVATTIFFESNGGQPRTVATLPEIRLAIGGPGLDSGNIDTVLEALAPPRGSCFFMNKETNDYRFGIKTNLIKTHADRKAQFSQKSSDKRWRRRSRTSSTRVLHLKECISPNAAATSWIDQ</sequence>
<gene>
    <name evidence="2" type="ORF">MMAB1_1220</name>
</gene>
<accession>A0A0X3BKC8</accession>
<proteinExistence type="predicted"/>
<reference evidence="2 3" key="1">
    <citation type="submission" date="2016-01" db="EMBL/GenBank/DDBJ databases">
        <authorList>
            <person name="Manzoor S."/>
        </authorList>
    </citation>
    <scope>NUCLEOTIDE SEQUENCE [LARGE SCALE GENOMIC DNA]</scope>
    <source>
        <strain evidence="2">Methanoculleus sp MAB1</strain>
    </source>
</reference>
<organism evidence="2 3">
    <name type="scientific">Methanoculleus bourgensis</name>
    <dbReference type="NCBI Taxonomy" id="83986"/>
    <lineage>
        <taxon>Archaea</taxon>
        <taxon>Methanobacteriati</taxon>
        <taxon>Methanobacteriota</taxon>
        <taxon>Stenosarchaea group</taxon>
        <taxon>Methanomicrobia</taxon>
        <taxon>Methanomicrobiales</taxon>
        <taxon>Methanomicrobiaceae</taxon>
        <taxon>Methanoculleus</taxon>
    </lineage>
</organism>
<dbReference type="OrthoDB" id="25002at2157"/>
<feature type="region of interest" description="Disordered" evidence="1">
    <location>
        <begin position="524"/>
        <end position="544"/>
    </location>
</feature>
<name>A0A0X3BKC8_9EURY</name>
<dbReference type="EMBL" id="LT158599">
    <property type="protein sequence ID" value="CVK32433.1"/>
    <property type="molecule type" value="Genomic_DNA"/>
</dbReference>
<evidence type="ECO:0000313" key="2">
    <source>
        <dbReference type="EMBL" id="CVK32433.1"/>
    </source>
</evidence>
<dbReference type="GeneID" id="60510430"/>
<protein>
    <submittedName>
        <fullName evidence="2">ATPase (AAA+ superfamily)-like protein</fullName>
    </submittedName>
</protein>